<dbReference type="AlphaFoldDB" id="A0A4V1LPZ3"/>
<protein>
    <recommendedName>
        <fullName evidence="4">DUF4131 domain-containing protein</fullName>
    </recommendedName>
</protein>
<keyword evidence="3" id="KW-1185">Reference proteome</keyword>
<keyword evidence="1" id="KW-0472">Membrane</keyword>
<evidence type="ECO:0008006" key="4">
    <source>
        <dbReference type="Google" id="ProtNLM"/>
    </source>
</evidence>
<feature type="transmembrane region" description="Helical" evidence="1">
    <location>
        <begin position="72"/>
        <end position="95"/>
    </location>
</feature>
<reference evidence="2 3" key="1">
    <citation type="submission" date="2017-10" db="EMBL/GenBank/DDBJ databases">
        <title>Genomics of the genus Arcobacter.</title>
        <authorList>
            <person name="Perez-Cataluna A."/>
            <person name="Figueras M.J."/>
        </authorList>
    </citation>
    <scope>NUCLEOTIDE SEQUENCE [LARGE SCALE GENOMIC DNA]</scope>
    <source>
        <strain evidence="2 3">DSM 24636</strain>
    </source>
</reference>
<sequence>MIKKIVYFFLIYAFFGFIIFVFTNFLMDKELGNLIFIFEFALAIYFSIWLFKNIKNKKIKFSLCGVKSYIAFLTISGIFIVLLHGVIVYPTSFYIHKIISKDDVKEFIVIRKNVIRNQGSFLCPVQLELENNNLSFLYCSTIDFYNNVKTGEKVSLNIEESFLGISIKDKFFD</sequence>
<dbReference type="EMBL" id="PDKO01000006">
    <property type="protein sequence ID" value="RXJ62898.1"/>
    <property type="molecule type" value="Genomic_DNA"/>
</dbReference>
<gene>
    <name evidence="2" type="ORF">CRV06_08670</name>
</gene>
<feature type="transmembrane region" description="Helical" evidence="1">
    <location>
        <begin position="33"/>
        <end position="51"/>
    </location>
</feature>
<organism evidence="2 3">
    <name type="scientific">Halarcobacter anaerophilus</name>
    <dbReference type="NCBI Taxonomy" id="877500"/>
    <lineage>
        <taxon>Bacteria</taxon>
        <taxon>Pseudomonadati</taxon>
        <taxon>Campylobacterota</taxon>
        <taxon>Epsilonproteobacteria</taxon>
        <taxon>Campylobacterales</taxon>
        <taxon>Arcobacteraceae</taxon>
        <taxon>Halarcobacter</taxon>
    </lineage>
</organism>
<feature type="transmembrane region" description="Helical" evidence="1">
    <location>
        <begin position="7"/>
        <end position="27"/>
    </location>
</feature>
<evidence type="ECO:0000256" key="1">
    <source>
        <dbReference type="SAM" id="Phobius"/>
    </source>
</evidence>
<evidence type="ECO:0000313" key="2">
    <source>
        <dbReference type="EMBL" id="RXJ62898.1"/>
    </source>
</evidence>
<accession>A0A4V1LPZ3</accession>
<dbReference type="RefSeq" id="WP_129082165.1">
    <property type="nucleotide sequence ID" value="NZ_CP041070.1"/>
</dbReference>
<dbReference type="Proteomes" id="UP000290191">
    <property type="component" value="Unassembled WGS sequence"/>
</dbReference>
<comment type="caution">
    <text evidence="2">The sequence shown here is derived from an EMBL/GenBank/DDBJ whole genome shotgun (WGS) entry which is preliminary data.</text>
</comment>
<evidence type="ECO:0000313" key="3">
    <source>
        <dbReference type="Proteomes" id="UP000290191"/>
    </source>
</evidence>
<keyword evidence="1" id="KW-0812">Transmembrane</keyword>
<proteinExistence type="predicted"/>
<keyword evidence="1" id="KW-1133">Transmembrane helix</keyword>
<name>A0A4V1LPZ3_9BACT</name>